<keyword evidence="1" id="KW-1133">Transmembrane helix</keyword>
<keyword evidence="3" id="KW-1185">Reference proteome</keyword>
<dbReference type="OrthoDB" id="4485518at2"/>
<evidence type="ECO:0000313" key="2">
    <source>
        <dbReference type="EMBL" id="KTR86761.1"/>
    </source>
</evidence>
<dbReference type="InterPro" id="IPR011990">
    <property type="entry name" value="TPR-like_helical_dom_sf"/>
</dbReference>
<proteinExistence type="predicted"/>
<comment type="caution">
    <text evidence="2">The sequence shown here is derived from an EMBL/GenBank/DDBJ whole genome shotgun (WGS) entry which is preliminary data.</text>
</comment>
<reference evidence="2 3" key="1">
    <citation type="journal article" date="2016" name="Front. Microbiol.">
        <title>Genomic Resource of Rice Seed Associated Bacteria.</title>
        <authorList>
            <person name="Midha S."/>
            <person name="Bansal K."/>
            <person name="Sharma S."/>
            <person name="Kumar N."/>
            <person name="Patil P.P."/>
            <person name="Chaudhry V."/>
            <person name="Patil P.B."/>
        </authorList>
    </citation>
    <scope>NUCLEOTIDE SEQUENCE [LARGE SCALE GENOMIC DNA]</scope>
    <source>
        <strain evidence="2 3">NS354</strain>
    </source>
</reference>
<evidence type="ECO:0000256" key="1">
    <source>
        <dbReference type="SAM" id="Phobius"/>
    </source>
</evidence>
<sequence>MSARTRAIVGVAIMSAVLVLYFVFVGIRAVALLGSGDAIAILMGLAMLVLPLIGAWALTREIVFGSQATRLADRLEAEGALPEEPVSARPSGRPDRADADAAFPKYRGEVEAQPESWRAWMRLGIVYDACGDRKRARSAIRQAIACERQDLRL</sequence>
<keyword evidence="1" id="KW-0812">Transmembrane</keyword>
<evidence type="ECO:0000313" key="3">
    <source>
        <dbReference type="Proteomes" id="UP000070810"/>
    </source>
</evidence>
<dbReference type="EMBL" id="LDRK01000015">
    <property type="protein sequence ID" value="KTR86761.1"/>
    <property type="molecule type" value="Genomic_DNA"/>
</dbReference>
<dbReference type="RefSeq" id="WP_058593175.1">
    <property type="nucleotide sequence ID" value="NZ_LDRK01000015.1"/>
</dbReference>
<name>A0A147EQD5_9MICO</name>
<keyword evidence="1" id="KW-0472">Membrane</keyword>
<dbReference type="Gene3D" id="1.25.40.10">
    <property type="entry name" value="Tetratricopeptide repeat domain"/>
    <property type="match status" value="1"/>
</dbReference>
<gene>
    <name evidence="2" type="ORF">NS354_03220</name>
</gene>
<feature type="transmembrane region" description="Helical" evidence="1">
    <location>
        <begin position="39"/>
        <end position="58"/>
    </location>
</feature>
<accession>A0A147EQD5</accession>
<dbReference type="Proteomes" id="UP000070810">
    <property type="component" value="Unassembled WGS sequence"/>
</dbReference>
<organism evidence="2 3">
    <name type="scientific">Leucobacter chromiiresistens</name>
    <dbReference type="NCBI Taxonomy" id="1079994"/>
    <lineage>
        <taxon>Bacteria</taxon>
        <taxon>Bacillati</taxon>
        <taxon>Actinomycetota</taxon>
        <taxon>Actinomycetes</taxon>
        <taxon>Micrococcales</taxon>
        <taxon>Microbacteriaceae</taxon>
        <taxon>Leucobacter</taxon>
    </lineage>
</organism>
<dbReference type="PATRIC" id="fig|1079994.3.peg.632"/>
<dbReference type="SUPFAM" id="SSF48452">
    <property type="entry name" value="TPR-like"/>
    <property type="match status" value="1"/>
</dbReference>
<feature type="transmembrane region" description="Helical" evidence="1">
    <location>
        <begin position="7"/>
        <end position="27"/>
    </location>
</feature>
<protein>
    <recommendedName>
        <fullName evidence="4">Tetratricopeptide repeat-containing protein</fullName>
    </recommendedName>
</protein>
<dbReference type="AlphaFoldDB" id="A0A147EQD5"/>
<evidence type="ECO:0008006" key="4">
    <source>
        <dbReference type="Google" id="ProtNLM"/>
    </source>
</evidence>